<evidence type="ECO:0000259" key="1">
    <source>
        <dbReference type="Pfam" id="PF00561"/>
    </source>
</evidence>
<dbReference type="Gene3D" id="3.40.50.1820">
    <property type="entry name" value="alpha/beta hydrolase"/>
    <property type="match status" value="1"/>
</dbReference>
<dbReference type="EMBL" id="CABFNS010000812">
    <property type="protein sequence ID" value="VUC29888.1"/>
    <property type="molecule type" value="Genomic_DNA"/>
</dbReference>
<proteinExistence type="predicted"/>
<dbReference type="InterPro" id="IPR000073">
    <property type="entry name" value="AB_hydrolase_1"/>
</dbReference>
<dbReference type="Proteomes" id="UP000766486">
    <property type="component" value="Unassembled WGS sequence"/>
</dbReference>
<organism evidence="2 3">
    <name type="scientific">Bionectria ochroleuca</name>
    <name type="common">Gliocladium roseum</name>
    <dbReference type="NCBI Taxonomy" id="29856"/>
    <lineage>
        <taxon>Eukaryota</taxon>
        <taxon>Fungi</taxon>
        <taxon>Dikarya</taxon>
        <taxon>Ascomycota</taxon>
        <taxon>Pezizomycotina</taxon>
        <taxon>Sordariomycetes</taxon>
        <taxon>Hypocreomycetidae</taxon>
        <taxon>Hypocreales</taxon>
        <taxon>Bionectriaceae</taxon>
        <taxon>Clonostachys</taxon>
    </lineage>
</organism>
<feature type="domain" description="AB hydrolase-1" evidence="1">
    <location>
        <begin position="93"/>
        <end position="176"/>
    </location>
</feature>
<dbReference type="Pfam" id="PF00561">
    <property type="entry name" value="Abhydrolase_1"/>
    <property type="match status" value="1"/>
</dbReference>
<reference evidence="2 3" key="1">
    <citation type="submission" date="2019-06" db="EMBL/GenBank/DDBJ databases">
        <authorList>
            <person name="Broberg M."/>
        </authorList>
    </citation>
    <scope>NUCLEOTIDE SEQUENCE [LARGE SCALE GENOMIC DNA]</scope>
</reference>
<dbReference type="SUPFAM" id="SSF53474">
    <property type="entry name" value="alpha/beta-Hydrolases"/>
    <property type="match status" value="1"/>
</dbReference>
<protein>
    <recommendedName>
        <fullName evidence="1">AB hydrolase-1 domain-containing protein</fullName>
    </recommendedName>
</protein>
<evidence type="ECO:0000313" key="2">
    <source>
        <dbReference type="EMBL" id="VUC29888.1"/>
    </source>
</evidence>
<comment type="caution">
    <text evidence="2">The sequence shown here is derived from an EMBL/GenBank/DDBJ whole genome shotgun (WGS) entry which is preliminary data.</text>
</comment>
<dbReference type="InterPro" id="IPR029058">
    <property type="entry name" value="AB_hydrolase_fold"/>
</dbReference>
<evidence type="ECO:0000313" key="3">
    <source>
        <dbReference type="Proteomes" id="UP000766486"/>
    </source>
</evidence>
<accession>A0ABY6UGI6</accession>
<name>A0ABY6UGI6_BIOOC</name>
<sequence>MSAYEFENQEFTSFSVVNPNKSTWASTASSIVPPNVSTAIVTPGNKPGQINYKSLLRSRGIQDGKMFTLTSAIGTQVGVHVYEPSPETAIDVLVIFFHGNVRPTRYNPDIIKPFLKCGATVVGRDLPGYDQSSFVPNSPGSVELASIANDEVFMKWALKTYKTHRIVLCGRSMGTFSWANRLSHPRVVGAIGIVPLHSVSSLIRPIIEKRYSELVANSLASFSVLGFFESMVDAIYPANCYSENLEGFTTKGFRFTEFDSSVSGKRVTLIPAEGDSTVPKAAADEIKTMLEASGVDVRIQPIGGEHNALPTTDQFREAFERILR</sequence>
<keyword evidence="3" id="KW-1185">Reference proteome</keyword>
<gene>
    <name evidence="2" type="ORF">CLO192961_LOCUS273210</name>
</gene>